<dbReference type="PANTHER" id="PTHR38790">
    <property type="entry name" value="2EXR DOMAIN-CONTAINING PROTEIN-RELATED"/>
    <property type="match status" value="1"/>
</dbReference>
<gene>
    <name evidence="2" type="ORF">B0T25DRAFT_262645</name>
</gene>
<feature type="domain" description="DUF7730" evidence="1">
    <location>
        <begin position="51"/>
        <end position="162"/>
    </location>
</feature>
<keyword evidence="3" id="KW-1185">Reference proteome</keyword>
<evidence type="ECO:0000259" key="1">
    <source>
        <dbReference type="Pfam" id="PF24864"/>
    </source>
</evidence>
<proteinExistence type="predicted"/>
<protein>
    <recommendedName>
        <fullName evidence="1">DUF7730 domain-containing protein</fullName>
    </recommendedName>
</protein>
<dbReference type="InterPro" id="IPR056632">
    <property type="entry name" value="DUF7730"/>
</dbReference>
<reference evidence="2" key="1">
    <citation type="journal article" date="2023" name="Mol. Phylogenet. Evol.">
        <title>Genome-scale phylogeny and comparative genomics of the fungal order Sordariales.</title>
        <authorList>
            <person name="Hensen N."/>
            <person name="Bonometti L."/>
            <person name="Westerberg I."/>
            <person name="Brannstrom I.O."/>
            <person name="Guillou S."/>
            <person name="Cros-Aarteil S."/>
            <person name="Calhoun S."/>
            <person name="Haridas S."/>
            <person name="Kuo A."/>
            <person name="Mondo S."/>
            <person name="Pangilinan J."/>
            <person name="Riley R."/>
            <person name="LaButti K."/>
            <person name="Andreopoulos B."/>
            <person name="Lipzen A."/>
            <person name="Chen C."/>
            <person name="Yan M."/>
            <person name="Daum C."/>
            <person name="Ng V."/>
            <person name="Clum A."/>
            <person name="Steindorff A."/>
            <person name="Ohm R.A."/>
            <person name="Martin F."/>
            <person name="Silar P."/>
            <person name="Natvig D.O."/>
            <person name="Lalanne C."/>
            <person name="Gautier V."/>
            <person name="Ament-Velasquez S.L."/>
            <person name="Kruys A."/>
            <person name="Hutchinson M.I."/>
            <person name="Powell A.J."/>
            <person name="Barry K."/>
            <person name="Miller A.N."/>
            <person name="Grigoriev I.V."/>
            <person name="Debuchy R."/>
            <person name="Gladieux P."/>
            <person name="Hiltunen Thoren M."/>
            <person name="Johannesson H."/>
        </authorList>
    </citation>
    <scope>NUCLEOTIDE SEQUENCE</scope>
    <source>
        <strain evidence="2">CBS 955.72</strain>
    </source>
</reference>
<evidence type="ECO:0000313" key="3">
    <source>
        <dbReference type="Proteomes" id="UP001275084"/>
    </source>
</evidence>
<reference evidence="2" key="2">
    <citation type="submission" date="2023-06" db="EMBL/GenBank/DDBJ databases">
        <authorList>
            <consortium name="Lawrence Berkeley National Laboratory"/>
            <person name="Haridas S."/>
            <person name="Hensen N."/>
            <person name="Bonometti L."/>
            <person name="Westerberg I."/>
            <person name="Brannstrom I.O."/>
            <person name="Guillou S."/>
            <person name="Cros-Aarteil S."/>
            <person name="Calhoun S."/>
            <person name="Kuo A."/>
            <person name="Mondo S."/>
            <person name="Pangilinan J."/>
            <person name="Riley R."/>
            <person name="Labutti K."/>
            <person name="Andreopoulos B."/>
            <person name="Lipzen A."/>
            <person name="Chen C."/>
            <person name="Yanf M."/>
            <person name="Daum C."/>
            <person name="Ng V."/>
            <person name="Clum A."/>
            <person name="Steindorff A."/>
            <person name="Ohm R."/>
            <person name="Martin F."/>
            <person name="Silar P."/>
            <person name="Natvig D."/>
            <person name="Lalanne C."/>
            <person name="Gautier V."/>
            <person name="Ament-Velasquez S.L."/>
            <person name="Kruys A."/>
            <person name="Hutchinson M.I."/>
            <person name="Powell A.J."/>
            <person name="Barry K."/>
            <person name="Miller A.N."/>
            <person name="Grigoriev I.V."/>
            <person name="Debuchy R."/>
            <person name="Gladieux P."/>
            <person name="Thoren M.H."/>
            <person name="Johannesson H."/>
        </authorList>
    </citation>
    <scope>NUCLEOTIDE SEQUENCE</scope>
    <source>
        <strain evidence="2">CBS 955.72</strain>
    </source>
</reference>
<name>A0AAJ0MDG8_9PEZI</name>
<comment type="caution">
    <text evidence="2">The sequence shown here is derived from an EMBL/GenBank/DDBJ whole genome shotgun (WGS) entry which is preliminary data.</text>
</comment>
<dbReference type="AlphaFoldDB" id="A0AAJ0MDG8"/>
<accession>A0AAJ0MDG8</accession>
<sequence>MQNIFGSLCGRRMPKYRHIQGHDPELRKLTPYEQSRIFDLKPLINQTDTSPQEDSLFFSRLPLEIRCHIYSFVIPKHRRLWVQRRLRSGKVPGGPDEDSHIEHFPVRQLPNDMTCSYTGGVCCLNTFVGFFQHLEGRVVFPHDDSLVLMSTCQRIYLELFPMWTYCFDSLDTMNAFTSITTALPIRHVQIMVYAHHRLYDPTFSWTRHTDGEWEKKLERVSAACQRIPGLASVLLSIQPQPQFAFFMNMDAVLDSCRQLTVSSRVHTEILGRQGDQAMRLQRILLSGEGFDVSARHMTQRPFSGQPGNDFHAT</sequence>
<dbReference type="Proteomes" id="UP001275084">
    <property type="component" value="Unassembled WGS sequence"/>
</dbReference>
<evidence type="ECO:0000313" key="2">
    <source>
        <dbReference type="EMBL" id="KAK3350245.1"/>
    </source>
</evidence>
<dbReference type="Pfam" id="PF24864">
    <property type="entry name" value="DUF7730"/>
    <property type="match status" value="1"/>
</dbReference>
<organism evidence="2 3">
    <name type="scientific">Lasiosphaeria hispida</name>
    <dbReference type="NCBI Taxonomy" id="260671"/>
    <lineage>
        <taxon>Eukaryota</taxon>
        <taxon>Fungi</taxon>
        <taxon>Dikarya</taxon>
        <taxon>Ascomycota</taxon>
        <taxon>Pezizomycotina</taxon>
        <taxon>Sordariomycetes</taxon>
        <taxon>Sordariomycetidae</taxon>
        <taxon>Sordariales</taxon>
        <taxon>Lasiosphaeriaceae</taxon>
        <taxon>Lasiosphaeria</taxon>
    </lineage>
</organism>
<dbReference type="EMBL" id="JAUIQD010000005">
    <property type="protein sequence ID" value="KAK3350245.1"/>
    <property type="molecule type" value="Genomic_DNA"/>
</dbReference>